<keyword evidence="3 10" id="KW-0812">Transmembrane</keyword>
<evidence type="ECO:0000313" key="14">
    <source>
        <dbReference type="Proteomes" id="UP000823399"/>
    </source>
</evidence>
<feature type="domain" description="ABC transporter" evidence="11">
    <location>
        <begin position="147"/>
        <end position="731"/>
    </location>
</feature>
<evidence type="ECO:0000256" key="8">
    <source>
        <dbReference type="ARBA" id="ARBA00023136"/>
    </source>
</evidence>
<name>A0A9P7JPD9_9AGAM</name>
<sequence>MDQIVRVGRSFEGTFRSSLKWAVELFSLPAHALECVSPDDSVKDNTESPMVTANKGSKEFITTCLLCFPMASQNIGNDLESALEEQIFLHYCNINFSNGAANLLVGPSTLEEYVVAIIIFVASMLCQVTSNVVEALNALVKVQKSSLDVGDEWNRQDTSAALEDINLTVHKGELVGVLGSVGSGKSSLLSAIIGDVRKTEGEVALFGNVAYAAQTPWILSALVRGDILFSHEYDEALYNLVIEACALKPNLDFLLQGDLTEVGEKAITLPSIPTLPDTSLIMGPQGLLATKARVLVTNSISYLKYFDQLVYLRRGMILESGSYSELMSNPDSEVRKLVHGHATSGSNSGTTTPGRSSGMTTPTTSEGHMQATLVGELESVSEKVPSRDVTSRNPGLFAIRAYDQQAGFIANNAASIVRNQLCYLPSTSINRWLAVRLEFVGAVIILVTAVLAVSAVVTSDVYAGLISLVLSYALNATGSLNWFVRSASEVEQNVVSVERIFHYAKDLEPEAPYEIPENKPTSGWPTAGEVEFRRVHVALLLTLFRIIEPASGAIFIDDADITKLGLHDLRSAISIVPQNPDSFEGTLRENVDPVGEHRDVDIRTALEHAHLKAYVESPPGALDAPVQEVGSSLSAGQRQLLRFARALLRKTKMLVLDEATSAVDLDTDRAIQETIRGPIFRDVTILTIAHRLNTIMESDGILVLDAGRKRLENKSSIFRSMAMEAGLVHVQLDDAGENARVWNIPIMHNISWVCSEIQHHSHVDIATFLL</sequence>
<dbReference type="InterPro" id="IPR011527">
    <property type="entry name" value="ABC1_TM_dom"/>
</dbReference>
<evidence type="ECO:0000256" key="3">
    <source>
        <dbReference type="ARBA" id="ARBA00022692"/>
    </source>
</evidence>
<proteinExistence type="predicted"/>
<dbReference type="GO" id="GO:0005524">
    <property type="term" value="F:ATP binding"/>
    <property type="evidence" value="ECO:0007669"/>
    <property type="project" value="UniProtKB-KW"/>
</dbReference>
<evidence type="ECO:0000256" key="2">
    <source>
        <dbReference type="ARBA" id="ARBA00022448"/>
    </source>
</evidence>
<gene>
    <name evidence="13" type="ORF">F5147DRAFT_819349</name>
</gene>
<dbReference type="InterPro" id="IPR003439">
    <property type="entry name" value="ABC_transporter-like_ATP-bd"/>
</dbReference>
<dbReference type="GO" id="GO:0016887">
    <property type="term" value="F:ATP hydrolysis activity"/>
    <property type="evidence" value="ECO:0007669"/>
    <property type="project" value="InterPro"/>
</dbReference>
<keyword evidence="14" id="KW-1185">Reference proteome</keyword>
<reference evidence="13" key="1">
    <citation type="journal article" date="2020" name="New Phytol.">
        <title>Comparative genomics reveals dynamic genome evolution in host specialist ectomycorrhizal fungi.</title>
        <authorList>
            <person name="Lofgren L.A."/>
            <person name="Nguyen N.H."/>
            <person name="Vilgalys R."/>
            <person name="Ruytinx J."/>
            <person name="Liao H.L."/>
            <person name="Branco S."/>
            <person name="Kuo A."/>
            <person name="LaButti K."/>
            <person name="Lipzen A."/>
            <person name="Andreopoulos W."/>
            <person name="Pangilinan J."/>
            <person name="Riley R."/>
            <person name="Hundley H."/>
            <person name="Na H."/>
            <person name="Barry K."/>
            <person name="Grigoriev I.V."/>
            <person name="Stajich J.E."/>
            <person name="Kennedy P.G."/>
        </authorList>
    </citation>
    <scope>NUCLEOTIDE SEQUENCE</scope>
    <source>
        <strain evidence="13">FC423</strain>
    </source>
</reference>
<dbReference type="Gene3D" id="1.20.1560.10">
    <property type="entry name" value="ABC transporter type 1, transmembrane domain"/>
    <property type="match status" value="1"/>
</dbReference>
<dbReference type="InterPro" id="IPR017871">
    <property type="entry name" value="ABC_transporter-like_CS"/>
</dbReference>
<dbReference type="PANTHER" id="PTHR24223:SF443">
    <property type="entry name" value="MULTIDRUG-RESISTANCE LIKE PROTEIN 1, ISOFORM I"/>
    <property type="match status" value="1"/>
</dbReference>
<dbReference type="InterPro" id="IPR036640">
    <property type="entry name" value="ABC1_TM_sf"/>
</dbReference>
<dbReference type="GeneID" id="64705902"/>
<evidence type="ECO:0000256" key="5">
    <source>
        <dbReference type="ARBA" id="ARBA00022741"/>
    </source>
</evidence>
<feature type="transmembrane region" description="Helical" evidence="10">
    <location>
        <begin position="462"/>
        <end position="484"/>
    </location>
</feature>
<dbReference type="SUPFAM" id="SSF90123">
    <property type="entry name" value="ABC transporter transmembrane region"/>
    <property type="match status" value="1"/>
</dbReference>
<dbReference type="Gene3D" id="3.40.50.300">
    <property type="entry name" value="P-loop containing nucleotide triphosphate hydrolases"/>
    <property type="match status" value="2"/>
</dbReference>
<dbReference type="SUPFAM" id="SSF52540">
    <property type="entry name" value="P-loop containing nucleoside triphosphate hydrolases"/>
    <property type="match status" value="2"/>
</dbReference>
<feature type="compositionally biased region" description="Low complexity" evidence="9">
    <location>
        <begin position="343"/>
        <end position="365"/>
    </location>
</feature>
<comment type="caution">
    <text evidence="13">The sequence shown here is derived from an EMBL/GenBank/DDBJ whole genome shotgun (WGS) entry which is preliminary data.</text>
</comment>
<evidence type="ECO:0000256" key="4">
    <source>
        <dbReference type="ARBA" id="ARBA00022737"/>
    </source>
</evidence>
<dbReference type="PANTHER" id="PTHR24223">
    <property type="entry name" value="ATP-BINDING CASSETTE SUB-FAMILY C"/>
    <property type="match status" value="1"/>
</dbReference>
<dbReference type="PROSITE" id="PS50893">
    <property type="entry name" value="ABC_TRANSPORTER_2"/>
    <property type="match status" value="1"/>
</dbReference>
<dbReference type="RefSeq" id="XP_041287831.1">
    <property type="nucleotide sequence ID" value="XM_041443643.1"/>
</dbReference>
<evidence type="ECO:0000256" key="9">
    <source>
        <dbReference type="SAM" id="MobiDB-lite"/>
    </source>
</evidence>
<evidence type="ECO:0000259" key="12">
    <source>
        <dbReference type="PROSITE" id="PS50929"/>
    </source>
</evidence>
<evidence type="ECO:0000256" key="6">
    <source>
        <dbReference type="ARBA" id="ARBA00022840"/>
    </source>
</evidence>
<evidence type="ECO:0000256" key="1">
    <source>
        <dbReference type="ARBA" id="ARBA00004128"/>
    </source>
</evidence>
<feature type="domain" description="ABC transmembrane type-1" evidence="12">
    <location>
        <begin position="399"/>
        <end position="492"/>
    </location>
</feature>
<protein>
    <submittedName>
        <fullName evidence="13">Multidrug resistance-associated protein 6</fullName>
    </submittedName>
</protein>
<dbReference type="InterPro" id="IPR027417">
    <property type="entry name" value="P-loop_NTPase"/>
</dbReference>
<evidence type="ECO:0000259" key="11">
    <source>
        <dbReference type="PROSITE" id="PS50893"/>
    </source>
</evidence>
<dbReference type="PROSITE" id="PS50929">
    <property type="entry name" value="ABC_TM1F"/>
    <property type="match status" value="1"/>
</dbReference>
<evidence type="ECO:0000313" key="13">
    <source>
        <dbReference type="EMBL" id="KAG2095316.1"/>
    </source>
</evidence>
<comment type="subcellular location">
    <subcellularLocation>
        <location evidence="1">Vacuole membrane</location>
        <topology evidence="1">Multi-pass membrane protein</topology>
    </subcellularLocation>
</comment>
<keyword evidence="2" id="KW-0813">Transport</keyword>
<dbReference type="InterPro" id="IPR003593">
    <property type="entry name" value="AAA+_ATPase"/>
</dbReference>
<dbReference type="OrthoDB" id="6500128at2759"/>
<dbReference type="SMART" id="SM00382">
    <property type="entry name" value="AAA"/>
    <property type="match status" value="1"/>
</dbReference>
<feature type="transmembrane region" description="Helical" evidence="10">
    <location>
        <begin position="433"/>
        <end position="456"/>
    </location>
</feature>
<keyword evidence="8 10" id="KW-0472">Membrane</keyword>
<organism evidence="13 14">
    <name type="scientific">Suillus discolor</name>
    <dbReference type="NCBI Taxonomy" id="1912936"/>
    <lineage>
        <taxon>Eukaryota</taxon>
        <taxon>Fungi</taxon>
        <taxon>Dikarya</taxon>
        <taxon>Basidiomycota</taxon>
        <taxon>Agaricomycotina</taxon>
        <taxon>Agaricomycetes</taxon>
        <taxon>Agaricomycetidae</taxon>
        <taxon>Boletales</taxon>
        <taxon>Suillineae</taxon>
        <taxon>Suillaceae</taxon>
        <taxon>Suillus</taxon>
    </lineage>
</organism>
<dbReference type="GO" id="GO:0140359">
    <property type="term" value="F:ABC-type transporter activity"/>
    <property type="evidence" value="ECO:0007669"/>
    <property type="project" value="InterPro"/>
</dbReference>
<keyword evidence="5" id="KW-0547">Nucleotide-binding</keyword>
<feature type="region of interest" description="Disordered" evidence="9">
    <location>
        <begin position="340"/>
        <end position="366"/>
    </location>
</feature>
<evidence type="ECO:0000256" key="7">
    <source>
        <dbReference type="ARBA" id="ARBA00022989"/>
    </source>
</evidence>
<dbReference type="EMBL" id="JABBWM010000075">
    <property type="protein sequence ID" value="KAG2095316.1"/>
    <property type="molecule type" value="Genomic_DNA"/>
</dbReference>
<accession>A0A9P7JPD9</accession>
<keyword evidence="7 10" id="KW-1133">Transmembrane helix</keyword>
<keyword evidence="4" id="KW-0677">Repeat</keyword>
<evidence type="ECO:0000256" key="10">
    <source>
        <dbReference type="SAM" id="Phobius"/>
    </source>
</evidence>
<dbReference type="Pfam" id="PF00005">
    <property type="entry name" value="ABC_tran"/>
    <property type="match status" value="2"/>
</dbReference>
<dbReference type="PROSITE" id="PS00211">
    <property type="entry name" value="ABC_TRANSPORTER_1"/>
    <property type="match status" value="1"/>
</dbReference>
<dbReference type="InterPro" id="IPR050173">
    <property type="entry name" value="ABC_transporter_C-like"/>
</dbReference>
<dbReference type="GO" id="GO:0000329">
    <property type="term" value="C:fungal-type vacuole membrane"/>
    <property type="evidence" value="ECO:0007669"/>
    <property type="project" value="UniProtKB-ARBA"/>
</dbReference>
<dbReference type="AlphaFoldDB" id="A0A9P7JPD9"/>
<keyword evidence="6" id="KW-0067">ATP-binding</keyword>
<dbReference type="Proteomes" id="UP000823399">
    <property type="component" value="Unassembled WGS sequence"/>
</dbReference>